<evidence type="ECO:0000313" key="2">
    <source>
        <dbReference type="Proteomes" id="UP000214646"/>
    </source>
</evidence>
<evidence type="ECO:0000313" key="1">
    <source>
        <dbReference type="EMBL" id="OWK38468.1"/>
    </source>
</evidence>
<dbReference type="EMBL" id="NIDE01000014">
    <property type="protein sequence ID" value="OWK38468.1"/>
    <property type="molecule type" value="Genomic_DNA"/>
</dbReference>
<dbReference type="Proteomes" id="UP000214646">
    <property type="component" value="Unassembled WGS sequence"/>
</dbReference>
<keyword evidence="2" id="KW-1185">Reference proteome</keyword>
<sequence>MPGYGGYGGYGYGGLGSVYYSPWSAFNMPVIVPPLIGAGGGPSAATLRPLNDIAQLTLDFPATAALKVNGFAIPGERATWVLNSTPRTTGELVRFTVHAEWTADGRRVEWERTVPVSAGDRSHTTVSLGTPVKAEKDQKMEKMDKIEKAAE</sequence>
<comment type="caution">
    <text evidence="1">The sequence shown here is derived from an EMBL/GenBank/DDBJ whole genome shotgun (WGS) entry which is preliminary data.</text>
</comment>
<name>A0A225DIR8_9BACT</name>
<reference evidence="2" key="1">
    <citation type="submission" date="2017-06" db="EMBL/GenBank/DDBJ databases">
        <title>Genome analysis of Fimbriiglobus ruber SP5, the first member of the order Planctomycetales with confirmed chitinolytic capability.</title>
        <authorList>
            <person name="Ravin N.V."/>
            <person name="Rakitin A.L."/>
            <person name="Ivanova A.A."/>
            <person name="Beletsky A.V."/>
            <person name="Kulichevskaya I.S."/>
            <person name="Mardanov A.V."/>
            <person name="Dedysh S.N."/>
        </authorList>
    </citation>
    <scope>NUCLEOTIDE SEQUENCE [LARGE SCALE GENOMIC DNA]</scope>
    <source>
        <strain evidence="2">SP5</strain>
    </source>
</reference>
<protein>
    <submittedName>
        <fullName evidence="1">Uncharacterized protein</fullName>
    </submittedName>
</protein>
<dbReference type="AlphaFoldDB" id="A0A225DIR8"/>
<gene>
    <name evidence="1" type="ORF">FRUB_07588</name>
</gene>
<accession>A0A225DIR8</accession>
<proteinExistence type="predicted"/>
<organism evidence="1 2">
    <name type="scientific">Fimbriiglobus ruber</name>
    <dbReference type="NCBI Taxonomy" id="1908690"/>
    <lineage>
        <taxon>Bacteria</taxon>
        <taxon>Pseudomonadati</taxon>
        <taxon>Planctomycetota</taxon>
        <taxon>Planctomycetia</taxon>
        <taxon>Gemmatales</taxon>
        <taxon>Gemmataceae</taxon>
        <taxon>Fimbriiglobus</taxon>
    </lineage>
</organism>